<protein>
    <recommendedName>
        <fullName evidence="4">NusG-like N-terminal domain-containing protein</fullName>
    </recommendedName>
</protein>
<evidence type="ECO:0000313" key="2">
    <source>
        <dbReference type="EMBL" id="RXZ35456.1"/>
    </source>
</evidence>
<accession>A0A4Q2IY87</accession>
<gene>
    <name evidence="2" type="ORF">EO081_07515</name>
</gene>
<dbReference type="Gene3D" id="3.30.70.940">
    <property type="entry name" value="NusG, N-terminal domain"/>
    <property type="match status" value="1"/>
</dbReference>
<proteinExistence type="predicted"/>
<comment type="caution">
    <text evidence="2">The sequence shown here is derived from an EMBL/GenBank/DDBJ whole genome shotgun (WGS) entry which is preliminary data.</text>
</comment>
<evidence type="ECO:0000313" key="3">
    <source>
        <dbReference type="Proteomes" id="UP000292347"/>
    </source>
</evidence>
<dbReference type="GO" id="GO:0006354">
    <property type="term" value="P:DNA-templated transcription elongation"/>
    <property type="evidence" value="ECO:0007669"/>
    <property type="project" value="InterPro"/>
</dbReference>
<reference evidence="2 3" key="1">
    <citation type="submission" date="2019-01" db="EMBL/GenBank/DDBJ databases">
        <title>Sphingomonas mucosissima sp. nov. and Sphingomonas desiccabilis sp. nov., from biological soil crusts in the Colorado Plateau, USA.</title>
        <authorList>
            <person name="Zhu D."/>
        </authorList>
    </citation>
    <scope>NUCLEOTIDE SEQUENCE [LARGE SCALE GENOMIC DNA]</scope>
    <source>
        <strain evidence="2 3">CP1D</strain>
    </source>
</reference>
<dbReference type="Proteomes" id="UP000292347">
    <property type="component" value="Unassembled WGS sequence"/>
</dbReference>
<evidence type="ECO:0008006" key="4">
    <source>
        <dbReference type="Google" id="ProtNLM"/>
    </source>
</evidence>
<feature type="compositionally biased region" description="Basic and acidic residues" evidence="1">
    <location>
        <begin position="135"/>
        <end position="145"/>
    </location>
</feature>
<dbReference type="EMBL" id="SDPT01000001">
    <property type="protein sequence ID" value="RXZ35456.1"/>
    <property type="molecule type" value="Genomic_DNA"/>
</dbReference>
<keyword evidence="3" id="KW-1185">Reference proteome</keyword>
<feature type="region of interest" description="Disordered" evidence="1">
    <location>
        <begin position="123"/>
        <end position="147"/>
    </location>
</feature>
<dbReference type="AlphaFoldDB" id="A0A4Q2IY87"/>
<name>A0A4Q2IY87_9SPHN</name>
<dbReference type="OrthoDB" id="7478487at2"/>
<dbReference type="RefSeq" id="WP_129341225.1">
    <property type="nucleotide sequence ID" value="NZ_JACIDD010000001.1"/>
</dbReference>
<evidence type="ECO:0000256" key="1">
    <source>
        <dbReference type="SAM" id="MobiDB-lite"/>
    </source>
</evidence>
<organism evidence="2 3">
    <name type="scientific">Sphingomonas desiccabilis</name>
    <dbReference type="NCBI Taxonomy" id="429134"/>
    <lineage>
        <taxon>Bacteria</taxon>
        <taxon>Pseudomonadati</taxon>
        <taxon>Pseudomonadota</taxon>
        <taxon>Alphaproteobacteria</taxon>
        <taxon>Sphingomonadales</taxon>
        <taxon>Sphingomonadaceae</taxon>
        <taxon>Sphingomonas</taxon>
    </lineage>
</organism>
<sequence>MTDEPMAGKGAAGARWCILRTHGGRTLPLARSLADAGICAWTPVEHIRRRIPRSKEKEREFRPVPYLPTYVFAPAADLGELRRLEAAEESGHPAFSVFRHCGASVLVPDAEVAALRQREAESARRMEQSVAAQERQGRRQRERAEPYVQGAPVAVEQGAFAGLSGIVEESDGRHTLVLFGTSLRVTIETSTLRGNAVAEALSAD</sequence>
<dbReference type="InterPro" id="IPR036735">
    <property type="entry name" value="NGN_dom_sf"/>
</dbReference>